<feature type="domain" description="Xylose isomerase-like TIM barrel" evidence="1">
    <location>
        <begin position="44"/>
        <end position="272"/>
    </location>
</feature>
<protein>
    <recommendedName>
        <fullName evidence="1">Xylose isomerase-like TIM barrel domain-containing protein</fullName>
    </recommendedName>
</protein>
<dbReference type="PANTHER" id="PTHR12110">
    <property type="entry name" value="HYDROXYPYRUVATE ISOMERASE"/>
    <property type="match status" value="1"/>
</dbReference>
<name>A0A5J6MQ02_9PROT</name>
<dbReference type="OrthoDB" id="9787068at2"/>
<dbReference type="SUPFAM" id="SSF51658">
    <property type="entry name" value="Xylose isomerase-like"/>
    <property type="match status" value="1"/>
</dbReference>
<sequence>MRDFSRDHRWMSINTITLDRQGDLPTILEACVRHQVRAVCPWRHQVQQVGVDRAAKLLRDAGLALSGYCRGGMMVADPAHRQSARDDNRRAVEEAVTLGAPCLVLVAGGLPQFSRPGSAPSKDFAAAREMVAEEIAHLLEFAQAAGMPLAIEPLHPMMAADRSCINTLRQALDLCDRLDPAGDRGLGVAVDVYHTWWDPELAVQIARAGTARLMALHVCDWLVPTTHLLTDRGMMGDGIVDIPLIRGWMETAGYDGPAEIEIFSERWWREPMDKVLSTCIERHKRAV</sequence>
<dbReference type="RefSeq" id="WP_151179533.1">
    <property type="nucleotide sequence ID" value="NZ_CP042906.1"/>
</dbReference>
<dbReference type="Pfam" id="PF01261">
    <property type="entry name" value="AP_endonuc_2"/>
    <property type="match status" value="1"/>
</dbReference>
<keyword evidence="3" id="KW-1185">Reference proteome</keyword>
<evidence type="ECO:0000259" key="1">
    <source>
        <dbReference type="Pfam" id="PF01261"/>
    </source>
</evidence>
<dbReference type="AlphaFoldDB" id="A0A5J6MQ02"/>
<proteinExistence type="predicted"/>
<evidence type="ECO:0000313" key="3">
    <source>
        <dbReference type="Proteomes" id="UP000326202"/>
    </source>
</evidence>
<dbReference type="Gene3D" id="3.20.20.150">
    <property type="entry name" value="Divalent-metal-dependent TIM barrel enzymes"/>
    <property type="match status" value="1"/>
</dbReference>
<dbReference type="InterPro" id="IPR036237">
    <property type="entry name" value="Xyl_isomerase-like_sf"/>
</dbReference>
<dbReference type="PANTHER" id="PTHR12110:SF52">
    <property type="entry name" value="XYLOSE ISOMERASE"/>
    <property type="match status" value="1"/>
</dbReference>
<dbReference type="Proteomes" id="UP000326202">
    <property type="component" value="Chromosome"/>
</dbReference>
<organism evidence="2 3">
    <name type="scientific">Hypericibacter terrae</name>
    <dbReference type="NCBI Taxonomy" id="2602015"/>
    <lineage>
        <taxon>Bacteria</taxon>
        <taxon>Pseudomonadati</taxon>
        <taxon>Pseudomonadota</taxon>
        <taxon>Alphaproteobacteria</taxon>
        <taxon>Rhodospirillales</taxon>
        <taxon>Dongiaceae</taxon>
        <taxon>Hypericibacter</taxon>
    </lineage>
</organism>
<dbReference type="EMBL" id="CP042906">
    <property type="protein sequence ID" value="QEX19473.1"/>
    <property type="molecule type" value="Genomic_DNA"/>
</dbReference>
<accession>A0A5J6MQ02</accession>
<dbReference type="InterPro" id="IPR013022">
    <property type="entry name" value="Xyl_isomerase-like_TIM-brl"/>
</dbReference>
<reference evidence="2 3" key="1">
    <citation type="submission" date="2019-08" db="EMBL/GenBank/DDBJ databases">
        <title>Hyperibacter terrae gen. nov., sp. nov. and Hyperibacter viscosus sp. nov., two new members in the family Rhodospirillaceae isolated from the rhizosphere of Hypericum perforatum.</title>
        <authorList>
            <person name="Noviana Z."/>
        </authorList>
    </citation>
    <scope>NUCLEOTIDE SEQUENCE [LARGE SCALE GENOMIC DNA]</scope>
    <source>
        <strain evidence="2 3">R5913</strain>
    </source>
</reference>
<evidence type="ECO:0000313" key="2">
    <source>
        <dbReference type="EMBL" id="QEX19473.1"/>
    </source>
</evidence>
<dbReference type="InterPro" id="IPR050312">
    <property type="entry name" value="IolE/XylAMocC-like"/>
</dbReference>
<dbReference type="KEGG" id="htq:FRZ44_47870"/>
<gene>
    <name evidence="2" type="ORF">FRZ44_47870</name>
</gene>